<evidence type="ECO:0000313" key="1">
    <source>
        <dbReference type="EMBL" id="EMC97026.1"/>
    </source>
</evidence>
<protein>
    <submittedName>
        <fullName evidence="1">Uncharacterized protein</fullName>
    </submittedName>
</protein>
<sequence>MGVDVGHSARMQRCGRIAQLESHFRLVSFFYCSRGHSQQFMLSWVHFLSANTYTLRSST</sequence>
<name>M2MK13_BAUPA</name>
<dbReference type="KEGG" id="bcom:BAUCODRAFT_435851"/>
<proteinExistence type="predicted"/>
<keyword evidence="2" id="KW-1185">Reference proteome</keyword>
<dbReference type="EMBL" id="KB445554">
    <property type="protein sequence ID" value="EMC97026.1"/>
    <property type="molecule type" value="Genomic_DNA"/>
</dbReference>
<organism evidence="1 2">
    <name type="scientific">Baudoinia panamericana (strain UAMH 10762)</name>
    <name type="common">Angels' share fungus</name>
    <name type="synonym">Baudoinia compniacensis (strain UAMH 10762)</name>
    <dbReference type="NCBI Taxonomy" id="717646"/>
    <lineage>
        <taxon>Eukaryota</taxon>
        <taxon>Fungi</taxon>
        <taxon>Dikarya</taxon>
        <taxon>Ascomycota</taxon>
        <taxon>Pezizomycotina</taxon>
        <taxon>Dothideomycetes</taxon>
        <taxon>Dothideomycetidae</taxon>
        <taxon>Mycosphaerellales</taxon>
        <taxon>Teratosphaeriaceae</taxon>
        <taxon>Baudoinia</taxon>
    </lineage>
</organism>
<dbReference type="RefSeq" id="XP_007675608.1">
    <property type="nucleotide sequence ID" value="XM_007677418.1"/>
</dbReference>
<dbReference type="Proteomes" id="UP000011761">
    <property type="component" value="Unassembled WGS sequence"/>
</dbReference>
<dbReference type="HOGENOM" id="CLU_2960378_0_0_1"/>
<dbReference type="GeneID" id="19114309"/>
<evidence type="ECO:0000313" key="2">
    <source>
        <dbReference type="Proteomes" id="UP000011761"/>
    </source>
</evidence>
<accession>M2MK13</accession>
<gene>
    <name evidence="1" type="ORF">BAUCODRAFT_435851</name>
</gene>
<dbReference type="AlphaFoldDB" id="M2MK13"/>
<reference evidence="1 2" key="1">
    <citation type="journal article" date="2012" name="PLoS Pathog.">
        <title>Diverse lifestyles and strategies of plant pathogenesis encoded in the genomes of eighteen Dothideomycetes fungi.</title>
        <authorList>
            <person name="Ohm R.A."/>
            <person name="Feau N."/>
            <person name="Henrissat B."/>
            <person name="Schoch C.L."/>
            <person name="Horwitz B.A."/>
            <person name="Barry K.W."/>
            <person name="Condon B.J."/>
            <person name="Copeland A.C."/>
            <person name="Dhillon B."/>
            <person name="Glaser F."/>
            <person name="Hesse C.N."/>
            <person name="Kosti I."/>
            <person name="LaButti K."/>
            <person name="Lindquist E.A."/>
            <person name="Lucas S."/>
            <person name="Salamov A.A."/>
            <person name="Bradshaw R.E."/>
            <person name="Ciuffetti L."/>
            <person name="Hamelin R.C."/>
            <person name="Kema G.H.J."/>
            <person name="Lawrence C."/>
            <person name="Scott J.A."/>
            <person name="Spatafora J.W."/>
            <person name="Turgeon B.G."/>
            <person name="de Wit P.J.G.M."/>
            <person name="Zhong S."/>
            <person name="Goodwin S.B."/>
            <person name="Grigoriev I.V."/>
        </authorList>
    </citation>
    <scope>NUCLEOTIDE SEQUENCE [LARGE SCALE GENOMIC DNA]</scope>
    <source>
        <strain evidence="1 2">UAMH 10762</strain>
    </source>
</reference>